<organism evidence="1 2">
    <name type="scientific">Rhipicephalus sanguineus</name>
    <name type="common">Brown dog tick</name>
    <name type="synonym">Ixodes sanguineus</name>
    <dbReference type="NCBI Taxonomy" id="34632"/>
    <lineage>
        <taxon>Eukaryota</taxon>
        <taxon>Metazoa</taxon>
        <taxon>Ecdysozoa</taxon>
        <taxon>Arthropoda</taxon>
        <taxon>Chelicerata</taxon>
        <taxon>Arachnida</taxon>
        <taxon>Acari</taxon>
        <taxon>Parasitiformes</taxon>
        <taxon>Ixodida</taxon>
        <taxon>Ixodoidea</taxon>
        <taxon>Ixodidae</taxon>
        <taxon>Rhipicephalinae</taxon>
        <taxon>Rhipicephalus</taxon>
        <taxon>Rhipicephalus</taxon>
    </lineage>
</organism>
<dbReference type="PANTHER" id="PTHR33198">
    <property type="entry name" value="ANK_REP_REGION DOMAIN-CONTAINING PROTEIN-RELATED"/>
    <property type="match status" value="1"/>
</dbReference>
<comment type="caution">
    <text evidence="1">The sequence shown here is derived from an EMBL/GenBank/DDBJ whole genome shotgun (WGS) entry which is preliminary data.</text>
</comment>
<reference evidence="1" key="2">
    <citation type="submission" date="2021-09" db="EMBL/GenBank/DDBJ databases">
        <authorList>
            <person name="Jia N."/>
            <person name="Wang J."/>
            <person name="Shi W."/>
            <person name="Du L."/>
            <person name="Sun Y."/>
            <person name="Zhan W."/>
            <person name="Jiang J."/>
            <person name="Wang Q."/>
            <person name="Zhang B."/>
            <person name="Ji P."/>
            <person name="Sakyi L.B."/>
            <person name="Cui X."/>
            <person name="Yuan T."/>
            <person name="Jiang B."/>
            <person name="Yang W."/>
            <person name="Lam T.T.-Y."/>
            <person name="Chang Q."/>
            <person name="Ding S."/>
            <person name="Wang X."/>
            <person name="Zhu J."/>
            <person name="Ruan X."/>
            <person name="Zhao L."/>
            <person name="Wei J."/>
            <person name="Que T."/>
            <person name="Du C."/>
            <person name="Cheng J."/>
            <person name="Dai P."/>
            <person name="Han X."/>
            <person name="Huang E."/>
            <person name="Gao Y."/>
            <person name="Liu J."/>
            <person name="Shao H."/>
            <person name="Ye R."/>
            <person name="Li L."/>
            <person name="Wei W."/>
            <person name="Wang X."/>
            <person name="Wang C."/>
            <person name="Huo Q."/>
            <person name="Li W."/>
            <person name="Guo W."/>
            <person name="Chen H."/>
            <person name="Chen S."/>
            <person name="Zhou L."/>
            <person name="Zhou L."/>
            <person name="Ni X."/>
            <person name="Tian J."/>
            <person name="Zhou Y."/>
            <person name="Sheng Y."/>
            <person name="Liu T."/>
            <person name="Pan Y."/>
            <person name="Xia L."/>
            <person name="Li J."/>
            <person name="Zhao F."/>
            <person name="Cao W."/>
        </authorList>
    </citation>
    <scope>NUCLEOTIDE SEQUENCE</scope>
    <source>
        <strain evidence="1">Rsan-2018</strain>
        <tissue evidence="1">Larvae</tissue>
    </source>
</reference>
<name>A0A9D4YR70_RHISA</name>
<evidence type="ECO:0000313" key="1">
    <source>
        <dbReference type="EMBL" id="KAH7985332.1"/>
    </source>
</evidence>
<accession>A0A9D4YR70</accession>
<reference evidence="1" key="1">
    <citation type="journal article" date="2020" name="Cell">
        <title>Large-Scale Comparative Analyses of Tick Genomes Elucidate Their Genetic Diversity and Vector Capacities.</title>
        <authorList>
            <consortium name="Tick Genome and Microbiome Consortium (TIGMIC)"/>
            <person name="Jia N."/>
            <person name="Wang J."/>
            <person name="Shi W."/>
            <person name="Du L."/>
            <person name="Sun Y."/>
            <person name="Zhan W."/>
            <person name="Jiang J.F."/>
            <person name="Wang Q."/>
            <person name="Zhang B."/>
            <person name="Ji P."/>
            <person name="Bell-Sakyi L."/>
            <person name="Cui X.M."/>
            <person name="Yuan T.T."/>
            <person name="Jiang B.G."/>
            <person name="Yang W.F."/>
            <person name="Lam T.T."/>
            <person name="Chang Q.C."/>
            <person name="Ding S.J."/>
            <person name="Wang X.J."/>
            <person name="Zhu J.G."/>
            <person name="Ruan X.D."/>
            <person name="Zhao L."/>
            <person name="Wei J.T."/>
            <person name="Ye R.Z."/>
            <person name="Que T.C."/>
            <person name="Du C.H."/>
            <person name="Zhou Y.H."/>
            <person name="Cheng J.X."/>
            <person name="Dai P.F."/>
            <person name="Guo W.B."/>
            <person name="Han X.H."/>
            <person name="Huang E.J."/>
            <person name="Li L.F."/>
            <person name="Wei W."/>
            <person name="Gao Y.C."/>
            <person name="Liu J.Z."/>
            <person name="Shao H.Z."/>
            <person name="Wang X."/>
            <person name="Wang C.C."/>
            <person name="Yang T.C."/>
            <person name="Huo Q.B."/>
            <person name="Li W."/>
            <person name="Chen H.Y."/>
            <person name="Chen S.E."/>
            <person name="Zhou L.G."/>
            <person name="Ni X.B."/>
            <person name="Tian J.H."/>
            <person name="Sheng Y."/>
            <person name="Liu T."/>
            <person name="Pan Y.S."/>
            <person name="Xia L.Y."/>
            <person name="Li J."/>
            <person name="Zhao F."/>
            <person name="Cao W.C."/>
        </authorList>
    </citation>
    <scope>NUCLEOTIDE SEQUENCE</scope>
    <source>
        <strain evidence="1">Rsan-2018</strain>
    </source>
</reference>
<keyword evidence="2" id="KW-1185">Reference proteome</keyword>
<evidence type="ECO:0000313" key="2">
    <source>
        <dbReference type="Proteomes" id="UP000821837"/>
    </source>
</evidence>
<sequence>MKAAGGSGWEDERRASALLCALGIEGQCKYFTAQEQLEVEADGAVTASGSGTVPKTETATAYDTVLQFLDGLFAETTNVLAERHLFTSRKQLPGETFLDFVTALIEKALLSKFGATYDDRMRDQIIHRVSNAHVRAKLLSYGEALTLQKAEEVGRDLEALNKANAAFGENGWLLSSHSGYGGSIQCVAAAQNGGSPASLAPHVTQHGGGFPPKSGGRIQDGCAGSTALVQDCVRCQQVQQLCPSLRRPFAVALPSSVTLHLLKRSFNCLRPSITRWDLRRKVLGVPPHLQSMHQIPTRGREVMRRDLQNLLTAAAVRQVLLEEMGTGLQSRLPTAATRKDLLQGLGHVAHSGRVSPSSQL</sequence>
<dbReference type="PANTHER" id="PTHR33198:SF20">
    <property type="entry name" value="RETROTRANSPOSON GAG DOMAIN-CONTAINING PROTEIN"/>
    <property type="match status" value="1"/>
</dbReference>
<dbReference type="Proteomes" id="UP000821837">
    <property type="component" value="Unassembled WGS sequence"/>
</dbReference>
<gene>
    <name evidence="1" type="ORF">HPB52_025705</name>
</gene>
<dbReference type="AlphaFoldDB" id="A0A9D4YR70"/>
<dbReference type="EMBL" id="JABSTV010000988">
    <property type="protein sequence ID" value="KAH7985332.1"/>
    <property type="molecule type" value="Genomic_DNA"/>
</dbReference>
<proteinExistence type="predicted"/>
<protein>
    <submittedName>
        <fullName evidence="1">Uncharacterized protein</fullName>
    </submittedName>
</protein>